<dbReference type="Proteomes" id="UP000262802">
    <property type="component" value="Chromosome"/>
</dbReference>
<reference evidence="4 5" key="1">
    <citation type="submission" date="2018-09" db="EMBL/GenBank/DDBJ databases">
        <title>Hymenobacter medium sp. nov., isolated from R2A medium.</title>
        <authorList>
            <person name="Yingchao G."/>
        </authorList>
    </citation>
    <scope>NUCLEOTIDE SEQUENCE [LARGE SCALE GENOMIC DNA]</scope>
    <source>
        <strain evidence="5">sh-6</strain>
    </source>
</reference>
<evidence type="ECO:0000256" key="2">
    <source>
        <dbReference type="ARBA" id="ARBA00022679"/>
    </source>
</evidence>
<feature type="domain" description="Glycosyl transferase family 1" evidence="3">
    <location>
        <begin position="280"/>
        <end position="341"/>
    </location>
</feature>
<sequence>MRILFLVPYPIGKAPSQRFRFEQYLEFLTAQGHTWHLESFVSDSTWAILYKPGHTVAKVLGILGGFWRRIVALFTQVPQADFVFIHREASPIGPPVFEWLIAKVLGKRVVYDFDDAIWIPNTSEANKIVAGIKWHHKVGSICRWAYKVSCGNAYLRDYARQFNANAIVNPTTIDTENLHNQIKVQGERTADGRVVIGWTGTHSTLKYLDQVVPVLQRLEQRPELNFEFRVISNQPPQLPLRSLVFQPWQKDTEIADLLGFHLGLMPLEDDLWAKGKCAFKALQYMALGMPALVSPVGMNTEVVQNDENGYVCTTPQEWEAALLQVLQDDNLRTNLGKNARRTIEERYSVMANRPNFLALFS</sequence>
<keyword evidence="5" id="KW-1185">Reference proteome</keyword>
<evidence type="ECO:0000259" key="3">
    <source>
        <dbReference type="Pfam" id="PF00534"/>
    </source>
</evidence>
<dbReference type="AlphaFoldDB" id="A0A3B7R4B5"/>
<name>A0A3B7R4B5_9BACT</name>
<dbReference type="OrthoDB" id="9815351at2"/>
<accession>A0A3B7R4B5</accession>
<keyword evidence="2 4" id="KW-0808">Transferase</keyword>
<dbReference type="GO" id="GO:0016757">
    <property type="term" value="F:glycosyltransferase activity"/>
    <property type="evidence" value="ECO:0007669"/>
    <property type="project" value="UniProtKB-KW"/>
</dbReference>
<dbReference type="PANTHER" id="PTHR12526:SF629">
    <property type="entry name" value="TEICHURONIC ACID BIOSYNTHESIS GLYCOSYLTRANSFERASE TUAH-RELATED"/>
    <property type="match status" value="1"/>
</dbReference>
<dbReference type="KEGG" id="hyh:D3Y59_09055"/>
<keyword evidence="1" id="KW-0328">Glycosyltransferase</keyword>
<dbReference type="EMBL" id="CP032317">
    <property type="protein sequence ID" value="AYA38875.1"/>
    <property type="molecule type" value="Genomic_DNA"/>
</dbReference>
<dbReference type="PANTHER" id="PTHR12526">
    <property type="entry name" value="GLYCOSYLTRANSFERASE"/>
    <property type="match status" value="1"/>
</dbReference>
<evidence type="ECO:0000313" key="4">
    <source>
        <dbReference type="EMBL" id="AYA38875.1"/>
    </source>
</evidence>
<dbReference type="SUPFAM" id="SSF53756">
    <property type="entry name" value="UDP-Glycosyltransferase/glycogen phosphorylase"/>
    <property type="match status" value="1"/>
</dbReference>
<dbReference type="Gene3D" id="3.40.50.2000">
    <property type="entry name" value="Glycogen Phosphorylase B"/>
    <property type="match status" value="1"/>
</dbReference>
<dbReference type="InterPro" id="IPR001296">
    <property type="entry name" value="Glyco_trans_1"/>
</dbReference>
<dbReference type="CDD" id="cd03801">
    <property type="entry name" value="GT4_PimA-like"/>
    <property type="match status" value="1"/>
</dbReference>
<dbReference type="Pfam" id="PF00534">
    <property type="entry name" value="Glycos_transf_1"/>
    <property type="match status" value="1"/>
</dbReference>
<organism evidence="4 5">
    <name type="scientific">Hymenobacter oligotrophus</name>
    <dbReference type="NCBI Taxonomy" id="2319843"/>
    <lineage>
        <taxon>Bacteria</taxon>
        <taxon>Pseudomonadati</taxon>
        <taxon>Bacteroidota</taxon>
        <taxon>Cytophagia</taxon>
        <taxon>Cytophagales</taxon>
        <taxon>Hymenobacteraceae</taxon>
        <taxon>Hymenobacter</taxon>
    </lineage>
</organism>
<proteinExistence type="predicted"/>
<protein>
    <submittedName>
        <fullName evidence="4">Glycosyltransferase</fullName>
    </submittedName>
</protein>
<evidence type="ECO:0000313" key="5">
    <source>
        <dbReference type="Proteomes" id="UP000262802"/>
    </source>
</evidence>
<evidence type="ECO:0000256" key="1">
    <source>
        <dbReference type="ARBA" id="ARBA00022676"/>
    </source>
</evidence>
<gene>
    <name evidence="4" type="ORF">D3Y59_09055</name>
</gene>